<dbReference type="EMBL" id="QJKJ01008918">
    <property type="protein sequence ID" value="RDX78250.1"/>
    <property type="molecule type" value="Genomic_DNA"/>
</dbReference>
<name>A0A371FJ39_MUCPR</name>
<dbReference type="AlphaFoldDB" id="A0A371FJ39"/>
<evidence type="ECO:0000313" key="2">
    <source>
        <dbReference type="EMBL" id="RDX78250.1"/>
    </source>
</evidence>
<feature type="non-terminal residue" evidence="2">
    <location>
        <position position="1"/>
    </location>
</feature>
<dbReference type="Proteomes" id="UP000257109">
    <property type="component" value="Unassembled WGS sequence"/>
</dbReference>
<dbReference type="PANTHER" id="PTHR35046:SF9">
    <property type="entry name" value="RNA-DIRECTED DNA POLYMERASE"/>
    <property type="match status" value="1"/>
</dbReference>
<dbReference type="OrthoDB" id="1434734at2759"/>
<evidence type="ECO:0000259" key="1">
    <source>
        <dbReference type="Pfam" id="PF24626"/>
    </source>
</evidence>
<feature type="domain" description="Tf2-1-like SH3-like" evidence="1">
    <location>
        <begin position="24"/>
        <end position="66"/>
    </location>
</feature>
<reference evidence="2" key="1">
    <citation type="submission" date="2018-05" db="EMBL/GenBank/DDBJ databases">
        <title>Draft genome of Mucuna pruriens seed.</title>
        <authorList>
            <person name="Nnadi N.E."/>
            <person name="Vos R."/>
            <person name="Hasami M.H."/>
            <person name="Devisetty U.K."/>
            <person name="Aguiy J.C."/>
        </authorList>
    </citation>
    <scope>NUCLEOTIDE SEQUENCE [LARGE SCALE GENOMIC DNA]</scope>
    <source>
        <strain evidence="2">JCA_2017</strain>
    </source>
</reference>
<evidence type="ECO:0000313" key="3">
    <source>
        <dbReference type="Proteomes" id="UP000257109"/>
    </source>
</evidence>
<keyword evidence="3" id="KW-1185">Reference proteome</keyword>
<dbReference type="PANTHER" id="PTHR35046">
    <property type="entry name" value="ZINC KNUCKLE (CCHC-TYPE) FAMILY PROTEIN"/>
    <property type="match status" value="1"/>
</dbReference>
<gene>
    <name evidence="2" type="ORF">CR513_41500</name>
</gene>
<protein>
    <recommendedName>
        <fullName evidence="1">Tf2-1-like SH3-like domain-containing protein</fullName>
    </recommendedName>
</protein>
<organism evidence="2 3">
    <name type="scientific">Mucuna pruriens</name>
    <name type="common">Velvet bean</name>
    <name type="synonym">Dolichos pruriens</name>
    <dbReference type="NCBI Taxonomy" id="157652"/>
    <lineage>
        <taxon>Eukaryota</taxon>
        <taxon>Viridiplantae</taxon>
        <taxon>Streptophyta</taxon>
        <taxon>Embryophyta</taxon>
        <taxon>Tracheophyta</taxon>
        <taxon>Spermatophyta</taxon>
        <taxon>Magnoliopsida</taxon>
        <taxon>eudicotyledons</taxon>
        <taxon>Gunneridae</taxon>
        <taxon>Pentapetalae</taxon>
        <taxon>rosids</taxon>
        <taxon>fabids</taxon>
        <taxon>Fabales</taxon>
        <taxon>Fabaceae</taxon>
        <taxon>Papilionoideae</taxon>
        <taxon>50 kb inversion clade</taxon>
        <taxon>NPAAA clade</taxon>
        <taxon>indigoferoid/millettioid clade</taxon>
        <taxon>Phaseoleae</taxon>
        <taxon>Mucuna</taxon>
    </lineage>
</organism>
<proteinExistence type="predicted"/>
<dbReference type="Pfam" id="PF24626">
    <property type="entry name" value="SH3_Tf2-1"/>
    <property type="match status" value="1"/>
</dbReference>
<comment type="caution">
    <text evidence="2">The sequence shown here is derived from an EMBL/GenBank/DDBJ whole genome shotgun (WGS) entry which is preliminary data.</text>
</comment>
<dbReference type="InterPro" id="IPR056924">
    <property type="entry name" value="SH3_Tf2-1"/>
</dbReference>
<sequence length="165" mass="19799">MEKKGEQYAKSANKGRKEVLFKEGDLVWVHWRKERFPHLRRSKLIPREDGPFKILKKINDNTYQLNKRHIKWIEFLEQFPYIIKHIKRYYLLFMLETKLLEIYELCVLGANVGFYIHEGFLFKDKKLCIPKSSITELLTKEAHGGSLMGNLGEYKTYKTLLEHFF</sequence>
<accession>A0A371FJ39</accession>